<organism evidence="1 2">
    <name type="scientific">Echinococcus granulosus</name>
    <name type="common">Hydatid tapeworm</name>
    <dbReference type="NCBI Taxonomy" id="6210"/>
    <lineage>
        <taxon>Eukaryota</taxon>
        <taxon>Metazoa</taxon>
        <taxon>Spiralia</taxon>
        <taxon>Lophotrochozoa</taxon>
        <taxon>Platyhelminthes</taxon>
        <taxon>Cestoda</taxon>
        <taxon>Eucestoda</taxon>
        <taxon>Cyclophyllidea</taxon>
        <taxon>Taeniidae</taxon>
        <taxon>Echinococcus</taxon>
        <taxon>Echinococcus granulosus group</taxon>
    </lineage>
</organism>
<sequence length="161" mass="18641">MKSCELSKYKFSVILNKHEAHSNNLNTEWSNKKMHKGNHNYSIFHNYNDAVNAQRQTELGQLKNTQPKKIGEMHSSRGPVRYKCINTGLFFWKWGHSIGDFSKKNLGVFDALNVGRQPKMSSVLFKCVFQPYFQCVYVICLTLKKLKHVKMSLSAILHSIM</sequence>
<dbReference type="Proteomes" id="UP000019149">
    <property type="component" value="Unassembled WGS sequence"/>
</dbReference>
<reference evidence="1 2" key="1">
    <citation type="journal article" date="2013" name="Nat. Genet.">
        <title>The genome of the hydatid tapeworm Echinococcus granulosus.</title>
        <authorList>
            <person name="Zheng H."/>
            <person name="Zhang W."/>
            <person name="Zhang L."/>
            <person name="Zhang Z."/>
            <person name="Li J."/>
            <person name="Lu G."/>
            <person name="Zhu Y."/>
            <person name="Wang Y."/>
            <person name="Huang Y."/>
            <person name="Liu J."/>
            <person name="Kang H."/>
            <person name="Chen J."/>
            <person name="Wang L."/>
            <person name="Chen A."/>
            <person name="Yu S."/>
            <person name="Gao Z."/>
            <person name="Jin L."/>
            <person name="Gu W."/>
            <person name="Wang Z."/>
            <person name="Zhao L."/>
            <person name="Shi B."/>
            <person name="Wen H."/>
            <person name="Lin R."/>
            <person name="Jones M.K."/>
            <person name="Brejova B."/>
            <person name="Vinar T."/>
            <person name="Zhao G."/>
            <person name="McManus D.P."/>
            <person name="Chen Z."/>
            <person name="Zhou Y."/>
            <person name="Wang S."/>
        </authorList>
    </citation>
    <scope>NUCLEOTIDE SEQUENCE [LARGE SCALE GENOMIC DNA]</scope>
</reference>
<dbReference type="CTD" id="36341492"/>
<evidence type="ECO:0000313" key="2">
    <source>
        <dbReference type="Proteomes" id="UP000019149"/>
    </source>
</evidence>
<proteinExistence type="predicted"/>
<keyword evidence="2" id="KW-1185">Reference proteome</keyword>
<dbReference type="RefSeq" id="XP_024350619.1">
    <property type="nucleotide sequence ID" value="XM_024495026.1"/>
</dbReference>
<dbReference type="KEGG" id="egl:EGR_05777"/>
<evidence type="ECO:0000313" key="1">
    <source>
        <dbReference type="EMBL" id="EUB59423.1"/>
    </source>
</evidence>
<comment type="caution">
    <text evidence="1">The sequence shown here is derived from an EMBL/GenBank/DDBJ whole genome shotgun (WGS) entry which is preliminary data.</text>
</comment>
<name>W6UEC1_ECHGR</name>
<accession>W6UEC1</accession>
<gene>
    <name evidence="1" type="ORF">EGR_05777</name>
</gene>
<protein>
    <submittedName>
        <fullName evidence="1">Uncharacterized protein</fullName>
    </submittedName>
</protein>
<dbReference type="GeneID" id="36341492"/>
<dbReference type="EMBL" id="APAU02000045">
    <property type="protein sequence ID" value="EUB59423.1"/>
    <property type="molecule type" value="Genomic_DNA"/>
</dbReference>
<dbReference type="AlphaFoldDB" id="W6UEC1"/>